<feature type="domain" description="Protein kinase" evidence="12">
    <location>
        <begin position="155"/>
        <end position="442"/>
    </location>
</feature>
<evidence type="ECO:0000256" key="7">
    <source>
        <dbReference type="ARBA" id="ARBA00022840"/>
    </source>
</evidence>
<keyword evidence="5" id="KW-0547">Nucleotide-binding</keyword>
<comment type="catalytic activity">
    <reaction evidence="8">
        <text>L-seryl-[protein] + ATP = O-phospho-L-seryl-[protein] + ADP + H(+)</text>
        <dbReference type="Rhea" id="RHEA:17989"/>
        <dbReference type="Rhea" id="RHEA-COMP:9863"/>
        <dbReference type="Rhea" id="RHEA-COMP:11604"/>
        <dbReference type="ChEBI" id="CHEBI:15378"/>
        <dbReference type="ChEBI" id="CHEBI:29999"/>
        <dbReference type="ChEBI" id="CHEBI:30616"/>
        <dbReference type="ChEBI" id="CHEBI:83421"/>
        <dbReference type="ChEBI" id="CHEBI:456216"/>
        <dbReference type="EC" id="2.7.12.1"/>
    </reaction>
</comment>
<evidence type="ECO:0000256" key="5">
    <source>
        <dbReference type="ARBA" id="ARBA00022741"/>
    </source>
</evidence>
<sequence length="478" mass="54938">MKKTRTSLPVLERFSRNPRVIRESNPVPALSLLGINSHQSQADNNKNIQNRNNFNLPRRLPPKQLPPLSKINGVQDFDESSVKPLPGAPLTASEVLQVFGDRLVPLEVGEILKYREVWYIGDVEAKPFRANYNSDYDDRKKQYRALPNDHIHYRYQIISHAGGGSFSTVYRCIDHKLRIPVAVKIIRAKPDCLQYAELEASIQSQLKGNHSVRLIESFNFRGHFCLSMELLYTDIYSIVEKKTYQQLPADIVRHITLQTVLCLRELSLKGIVHADIKPENILTNDESLVSTKVADFGTACFAEEQIFSYIQSRYYRAPEVLYGIRYGPPIDMWSLGCVVYELIIGQPLFPAQDEEELALMLETALGPPPREIFGHASKWEFLKESNLIHRINGHQFSDVDIQPLTYMVAVLPRAVSKFIRACLVWDPAERMTPDEALQSEWLQQEIELLRKKKEAAAKKRESEVPTTSRRNRPHWHNR</sequence>
<dbReference type="Pfam" id="PF00069">
    <property type="entry name" value="Pkinase"/>
    <property type="match status" value="1"/>
</dbReference>
<feature type="region of interest" description="Disordered" evidence="11">
    <location>
        <begin position="41"/>
        <end position="72"/>
    </location>
</feature>
<keyword evidence="7" id="KW-0067">ATP-binding</keyword>
<dbReference type="InterPro" id="IPR050494">
    <property type="entry name" value="Ser_Thr_dual-spec_kinase"/>
</dbReference>
<dbReference type="Gene3D" id="3.30.200.20">
    <property type="entry name" value="Phosphorylase Kinase, domain 1"/>
    <property type="match status" value="1"/>
</dbReference>
<dbReference type="GO" id="GO:0005737">
    <property type="term" value="C:cytoplasm"/>
    <property type="evidence" value="ECO:0007669"/>
    <property type="project" value="TreeGrafter"/>
</dbReference>
<evidence type="ECO:0000256" key="6">
    <source>
        <dbReference type="ARBA" id="ARBA00022777"/>
    </source>
</evidence>
<keyword evidence="6 13" id="KW-0418">Kinase</keyword>
<dbReference type="PROSITE" id="PS00108">
    <property type="entry name" value="PROTEIN_KINASE_ST"/>
    <property type="match status" value="1"/>
</dbReference>
<dbReference type="PANTHER" id="PTHR24058">
    <property type="entry name" value="DUAL SPECIFICITY PROTEIN KINASE"/>
    <property type="match status" value="1"/>
</dbReference>
<dbReference type="GO" id="GO:0005524">
    <property type="term" value="F:ATP binding"/>
    <property type="evidence" value="ECO:0007669"/>
    <property type="project" value="UniProtKB-KW"/>
</dbReference>
<evidence type="ECO:0000256" key="2">
    <source>
        <dbReference type="ARBA" id="ARBA00013203"/>
    </source>
</evidence>
<dbReference type="EMBL" id="MLAK01000769">
    <property type="protein sequence ID" value="OHT05138.1"/>
    <property type="molecule type" value="Genomic_DNA"/>
</dbReference>
<dbReference type="RefSeq" id="XP_068358274.1">
    <property type="nucleotide sequence ID" value="XM_068505438.1"/>
</dbReference>
<evidence type="ECO:0000256" key="8">
    <source>
        <dbReference type="ARBA" id="ARBA00049003"/>
    </source>
</evidence>
<name>A0A1J4K2E4_9EUKA</name>
<dbReference type="PROSITE" id="PS50011">
    <property type="entry name" value="PROTEIN_KINASE_DOM"/>
    <property type="match status" value="1"/>
</dbReference>
<dbReference type="AlphaFoldDB" id="A0A1J4K2E4"/>
<accession>A0A1J4K2E4</accession>
<dbReference type="Gene3D" id="1.10.510.10">
    <property type="entry name" value="Transferase(Phosphotransferase) domain 1"/>
    <property type="match status" value="1"/>
</dbReference>
<dbReference type="GO" id="GO:0004674">
    <property type="term" value="F:protein serine/threonine kinase activity"/>
    <property type="evidence" value="ECO:0007669"/>
    <property type="project" value="UniProtKB-KW"/>
</dbReference>
<dbReference type="Proteomes" id="UP000179807">
    <property type="component" value="Unassembled WGS sequence"/>
</dbReference>
<evidence type="ECO:0000259" key="12">
    <source>
        <dbReference type="PROSITE" id="PS50011"/>
    </source>
</evidence>
<evidence type="ECO:0000256" key="11">
    <source>
        <dbReference type="SAM" id="MobiDB-lite"/>
    </source>
</evidence>
<protein>
    <recommendedName>
        <fullName evidence="2">dual-specificity kinase</fullName>
        <ecNumber evidence="2">2.7.12.1</ecNumber>
    </recommendedName>
</protein>
<keyword evidence="3" id="KW-0723">Serine/threonine-protein kinase</keyword>
<keyword evidence="4" id="KW-0808">Transferase</keyword>
<organism evidence="13 14">
    <name type="scientific">Tritrichomonas foetus</name>
    <dbReference type="NCBI Taxonomy" id="1144522"/>
    <lineage>
        <taxon>Eukaryota</taxon>
        <taxon>Metamonada</taxon>
        <taxon>Parabasalia</taxon>
        <taxon>Tritrichomonadida</taxon>
        <taxon>Tritrichomonadidae</taxon>
        <taxon>Tritrichomonas</taxon>
    </lineage>
</organism>
<dbReference type="InterPro" id="IPR000719">
    <property type="entry name" value="Prot_kinase_dom"/>
</dbReference>
<dbReference type="SUPFAM" id="SSF56112">
    <property type="entry name" value="Protein kinase-like (PK-like)"/>
    <property type="match status" value="1"/>
</dbReference>
<dbReference type="GeneID" id="94840142"/>
<dbReference type="VEuPathDB" id="TrichDB:TRFO_27270"/>
<dbReference type="InterPro" id="IPR042521">
    <property type="entry name" value="DYRK"/>
</dbReference>
<reference evidence="13" key="1">
    <citation type="submission" date="2016-10" db="EMBL/GenBank/DDBJ databases">
        <authorList>
            <person name="Benchimol M."/>
            <person name="Almeida L.G."/>
            <person name="Vasconcelos A.T."/>
            <person name="Perreira-Neves A."/>
            <person name="Rosa I.A."/>
            <person name="Tasca T."/>
            <person name="Bogo M.R."/>
            <person name="de Souza W."/>
        </authorList>
    </citation>
    <scope>NUCLEOTIDE SEQUENCE [LARGE SCALE GENOMIC DNA]</scope>
    <source>
        <strain evidence="13">K</strain>
    </source>
</reference>
<dbReference type="EC" id="2.7.12.1" evidence="2"/>
<dbReference type="PANTHER" id="PTHR24058:SF22">
    <property type="entry name" value="DUAL SPECIFICITY TYROSINE-PHOSPHORYLATION-REGULATED KINASE 4"/>
    <property type="match status" value="1"/>
</dbReference>
<evidence type="ECO:0000256" key="1">
    <source>
        <dbReference type="ARBA" id="ARBA00008867"/>
    </source>
</evidence>
<evidence type="ECO:0000313" key="13">
    <source>
        <dbReference type="EMBL" id="OHT05138.1"/>
    </source>
</evidence>
<comment type="catalytic activity">
    <reaction evidence="10">
        <text>L-tyrosyl-[protein] + ATP = O-phospho-L-tyrosyl-[protein] + ADP + H(+)</text>
        <dbReference type="Rhea" id="RHEA:10596"/>
        <dbReference type="Rhea" id="RHEA-COMP:10136"/>
        <dbReference type="Rhea" id="RHEA-COMP:20101"/>
        <dbReference type="ChEBI" id="CHEBI:15378"/>
        <dbReference type="ChEBI" id="CHEBI:30616"/>
        <dbReference type="ChEBI" id="CHEBI:46858"/>
        <dbReference type="ChEBI" id="CHEBI:61978"/>
        <dbReference type="ChEBI" id="CHEBI:456216"/>
        <dbReference type="EC" id="2.7.12.1"/>
    </reaction>
</comment>
<dbReference type="SMART" id="SM00220">
    <property type="entry name" value="S_TKc"/>
    <property type="match status" value="1"/>
</dbReference>
<evidence type="ECO:0000256" key="10">
    <source>
        <dbReference type="ARBA" id="ARBA00051680"/>
    </source>
</evidence>
<feature type="compositionally biased region" description="Basic residues" evidence="11">
    <location>
        <begin position="469"/>
        <end position="478"/>
    </location>
</feature>
<evidence type="ECO:0000256" key="9">
    <source>
        <dbReference type="ARBA" id="ARBA00049308"/>
    </source>
</evidence>
<comment type="caution">
    <text evidence="13">The sequence shown here is derived from an EMBL/GenBank/DDBJ whole genome shotgun (WGS) entry which is preliminary data.</text>
</comment>
<feature type="compositionally biased region" description="Basic and acidic residues" evidence="11">
    <location>
        <begin position="454"/>
        <end position="463"/>
    </location>
</feature>
<evidence type="ECO:0000256" key="4">
    <source>
        <dbReference type="ARBA" id="ARBA00022679"/>
    </source>
</evidence>
<evidence type="ECO:0000313" key="14">
    <source>
        <dbReference type="Proteomes" id="UP000179807"/>
    </source>
</evidence>
<dbReference type="InterPro" id="IPR008271">
    <property type="entry name" value="Ser/Thr_kinase_AS"/>
</dbReference>
<dbReference type="OrthoDB" id="9332038at2759"/>
<comment type="similarity">
    <text evidence="1">Belongs to the protein kinase superfamily. CMGC Ser/Thr protein kinase family. MNB/DYRK subfamily.</text>
</comment>
<dbReference type="GO" id="GO:0005856">
    <property type="term" value="C:cytoskeleton"/>
    <property type="evidence" value="ECO:0007669"/>
    <property type="project" value="TreeGrafter"/>
</dbReference>
<proteinExistence type="inferred from homology"/>
<dbReference type="Gene3D" id="3.30.10.30">
    <property type="entry name" value="DYRK"/>
    <property type="match status" value="1"/>
</dbReference>
<dbReference type="InterPro" id="IPR011009">
    <property type="entry name" value="Kinase-like_dom_sf"/>
</dbReference>
<feature type="compositionally biased region" description="Low complexity" evidence="11">
    <location>
        <begin position="44"/>
        <end position="58"/>
    </location>
</feature>
<gene>
    <name evidence="13" type="primary">DYRK4</name>
    <name evidence="13" type="ORF">TRFO_27270</name>
</gene>
<evidence type="ECO:0000256" key="3">
    <source>
        <dbReference type="ARBA" id="ARBA00022527"/>
    </source>
</evidence>
<dbReference type="GO" id="GO:0004712">
    <property type="term" value="F:protein serine/threonine/tyrosine kinase activity"/>
    <property type="evidence" value="ECO:0007669"/>
    <property type="project" value="UniProtKB-EC"/>
</dbReference>
<keyword evidence="14" id="KW-1185">Reference proteome</keyword>
<feature type="region of interest" description="Disordered" evidence="11">
    <location>
        <begin position="453"/>
        <end position="478"/>
    </location>
</feature>
<comment type="catalytic activity">
    <reaction evidence="9">
        <text>L-threonyl-[protein] + ATP = O-phospho-L-threonyl-[protein] + ADP + H(+)</text>
        <dbReference type="Rhea" id="RHEA:46608"/>
        <dbReference type="Rhea" id="RHEA-COMP:11060"/>
        <dbReference type="Rhea" id="RHEA-COMP:11605"/>
        <dbReference type="ChEBI" id="CHEBI:15378"/>
        <dbReference type="ChEBI" id="CHEBI:30013"/>
        <dbReference type="ChEBI" id="CHEBI:30616"/>
        <dbReference type="ChEBI" id="CHEBI:61977"/>
        <dbReference type="ChEBI" id="CHEBI:456216"/>
        <dbReference type="EC" id="2.7.12.1"/>
    </reaction>
</comment>